<dbReference type="Gene3D" id="1.10.150.130">
    <property type="match status" value="1"/>
</dbReference>
<dbReference type="AlphaFoldDB" id="A0A1V0GVT1"/>
<evidence type="ECO:0000259" key="5">
    <source>
        <dbReference type="PROSITE" id="PS51898"/>
    </source>
</evidence>
<dbReference type="GO" id="GO:0006310">
    <property type="term" value="P:DNA recombination"/>
    <property type="evidence" value="ECO:0007669"/>
    <property type="project" value="UniProtKB-KW"/>
</dbReference>
<dbReference type="InterPro" id="IPR011010">
    <property type="entry name" value="DNA_brk_join_enz"/>
</dbReference>
<name>A0A1V0GVT1_9RHOB</name>
<dbReference type="SUPFAM" id="SSF56349">
    <property type="entry name" value="DNA breaking-rejoining enzymes"/>
    <property type="match status" value="1"/>
</dbReference>
<keyword evidence="2" id="KW-0229">DNA integration</keyword>
<keyword evidence="7" id="KW-1185">Reference proteome</keyword>
<evidence type="ECO:0000313" key="6">
    <source>
        <dbReference type="EMBL" id="ARC37922.1"/>
    </source>
</evidence>
<dbReference type="PANTHER" id="PTHR30349">
    <property type="entry name" value="PHAGE INTEGRASE-RELATED"/>
    <property type="match status" value="1"/>
</dbReference>
<evidence type="ECO:0000256" key="2">
    <source>
        <dbReference type="ARBA" id="ARBA00022908"/>
    </source>
</evidence>
<dbReference type="InterPro" id="IPR002104">
    <property type="entry name" value="Integrase_catalytic"/>
</dbReference>
<sequence length="371" mass="41715">MGTITERRLKDGKIVYTAQVRIMRDGRKASASSTFEKRSSAEAWLRRKEAEAKRPGGFEKMERSNTDGATLADAIDKYIQSSAKGIGKTKAQVLRAIKAFDIAALPCAGITSQEIVKFAQDLADGGRQPQTAGNYLSHLSSIFALAGPAWKMPLDPAQMQSALKVCKTLGLVAKSKKRDRRPSIEEMNSLMVYFDEQSRKRKSLPMHKVCAFALFSTRRQEEIVTLRWTDLEPGRVLVRDMKHPGEKIGNDIWVDLPPEAERVIKTMARHQARIFPYTTDAVSASFTRACKFLEIEDLHFHDLRHEGVSRLFEMGRTIPQAASVSGHRSWQSLQRYSHLRGVGDRWAGWKWLDVIDPEGSGYHPTGLNYGP</sequence>
<dbReference type="Pfam" id="PF00589">
    <property type="entry name" value="Phage_integrase"/>
    <property type="match status" value="1"/>
</dbReference>
<dbReference type="GO" id="GO:0015074">
    <property type="term" value="P:DNA integration"/>
    <property type="evidence" value="ECO:0007669"/>
    <property type="project" value="UniProtKB-KW"/>
</dbReference>
<dbReference type="CDD" id="cd00796">
    <property type="entry name" value="INT_Rci_Hp1_C"/>
    <property type="match status" value="1"/>
</dbReference>
<feature type="domain" description="Tyr recombinase" evidence="5">
    <location>
        <begin position="177"/>
        <end position="351"/>
    </location>
</feature>
<keyword evidence="4" id="KW-0233">DNA recombination</keyword>
<dbReference type="STRING" id="147645.A6J80_17575"/>
<evidence type="ECO:0000256" key="4">
    <source>
        <dbReference type="ARBA" id="ARBA00023172"/>
    </source>
</evidence>
<comment type="similarity">
    <text evidence="1">Belongs to the 'phage' integrase family.</text>
</comment>
<dbReference type="KEGG" id="pye:A6J80_17575"/>
<keyword evidence="3" id="KW-0238">DNA-binding</keyword>
<organism evidence="6 7">
    <name type="scientific">Paracoccus yeei</name>
    <dbReference type="NCBI Taxonomy" id="147645"/>
    <lineage>
        <taxon>Bacteria</taxon>
        <taxon>Pseudomonadati</taxon>
        <taxon>Pseudomonadota</taxon>
        <taxon>Alphaproteobacteria</taxon>
        <taxon>Rhodobacterales</taxon>
        <taxon>Paracoccaceae</taxon>
        <taxon>Paracoccus</taxon>
    </lineage>
</organism>
<dbReference type="Proteomes" id="UP000191257">
    <property type="component" value="Chromosome"/>
</dbReference>
<dbReference type="EMBL" id="CP020442">
    <property type="protein sequence ID" value="ARC37922.1"/>
    <property type="molecule type" value="Genomic_DNA"/>
</dbReference>
<protein>
    <submittedName>
        <fullName evidence="6">Site-specific integrase</fullName>
    </submittedName>
</protein>
<evidence type="ECO:0000256" key="1">
    <source>
        <dbReference type="ARBA" id="ARBA00008857"/>
    </source>
</evidence>
<dbReference type="InterPro" id="IPR013762">
    <property type="entry name" value="Integrase-like_cat_sf"/>
</dbReference>
<dbReference type="RefSeq" id="WP_080622382.1">
    <property type="nucleotide sequence ID" value="NZ_CAWMZI010000001.1"/>
</dbReference>
<evidence type="ECO:0000256" key="3">
    <source>
        <dbReference type="ARBA" id="ARBA00023125"/>
    </source>
</evidence>
<reference evidence="6" key="1">
    <citation type="submission" date="2017-12" db="EMBL/GenBank/DDBJ databases">
        <title>FDA dAtabase for Regulatory Grade micrObial Sequences (FDA-ARGOS): Supporting development and validation of Infectious Disease Dx tests.</title>
        <authorList>
            <person name="Campos J."/>
            <person name="Goldberg B."/>
            <person name="Tallon L."/>
            <person name="Sadzewicz L."/>
            <person name="Sengamalay N."/>
            <person name="Ott S."/>
            <person name="Godinez A."/>
            <person name="Nagaraj S."/>
            <person name="Vyas G."/>
            <person name="Aluvathingal J."/>
            <person name="Nadendla S."/>
            <person name="Geyer C."/>
            <person name="Nandy P."/>
            <person name="Hobson J."/>
            <person name="Sichtig H."/>
        </authorList>
    </citation>
    <scope>NUCLEOTIDE SEQUENCE</scope>
    <source>
        <strain evidence="6">FDAARGOS_252</strain>
    </source>
</reference>
<dbReference type="PANTHER" id="PTHR30349:SF64">
    <property type="entry name" value="PROPHAGE INTEGRASE INTD-RELATED"/>
    <property type="match status" value="1"/>
</dbReference>
<proteinExistence type="inferred from homology"/>
<dbReference type="GO" id="GO:0003677">
    <property type="term" value="F:DNA binding"/>
    <property type="evidence" value="ECO:0007669"/>
    <property type="project" value="UniProtKB-KW"/>
</dbReference>
<evidence type="ECO:0000313" key="7">
    <source>
        <dbReference type="Proteomes" id="UP000191257"/>
    </source>
</evidence>
<accession>A0A1V0GVT1</accession>
<gene>
    <name evidence="6" type="ORF">A6J80_17575</name>
</gene>
<dbReference type="PROSITE" id="PS51898">
    <property type="entry name" value="TYR_RECOMBINASE"/>
    <property type="match status" value="1"/>
</dbReference>
<dbReference type="InterPro" id="IPR050090">
    <property type="entry name" value="Tyrosine_recombinase_XerCD"/>
</dbReference>
<dbReference type="InterPro" id="IPR010998">
    <property type="entry name" value="Integrase_recombinase_N"/>
</dbReference>
<dbReference type="Gene3D" id="1.10.443.10">
    <property type="entry name" value="Intergrase catalytic core"/>
    <property type="match status" value="1"/>
</dbReference>